<keyword evidence="2" id="KW-1185">Reference proteome</keyword>
<protein>
    <submittedName>
        <fullName evidence="1">Uncharacterized protein</fullName>
    </submittedName>
</protein>
<reference evidence="2" key="1">
    <citation type="journal article" date="2019" name="Int. J. Syst. Evol. Microbiol.">
        <title>The Global Catalogue of Microorganisms (GCM) 10K type strain sequencing project: providing services to taxonomists for standard genome sequencing and annotation.</title>
        <authorList>
            <consortium name="The Broad Institute Genomics Platform"/>
            <consortium name="The Broad Institute Genome Sequencing Center for Infectious Disease"/>
            <person name="Wu L."/>
            <person name="Ma J."/>
        </authorList>
    </citation>
    <scope>NUCLEOTIDE SEQUENCE [LARGE SCALE GENOMIC DNA]</scope>
    <source>
        <strain evidence="2">JCM 17551</strain>
    </source>
</reference>
<evidence type="ECO:0000313" key="1">
    <source>
        <dbReference type="EMBL" id="GAA3918942.1"/>
    </source>
</evidence>
<proteinExistence type="predicted"/>
<dbReference type="EMBL" id="BAABBN010000004">
    <property type="protein sequence ID" value="GAA3918942.1"/>
    <property type="molecule type" value="Genomic_DNA"/>
</dbReference>
<dbReference type="Proteomes" id="UP001501565">
    <property type="component" value="Unassembled WGS sequence"/>
</dbReference>
<evidence type="ECO:0000313" key="2">
    <source>
        <dbReference type="Proteomes" id="UP001501565"/>
    </source>
</evidence>
<name>A0ABP7MB19_9GAMM</name>
<comment type="caution">
    <text evidence="1">The sequence shown here is derived from an EMBL/GenBank/DDBJ whole genome shotgun (WGS) entry which is preliminary data.</text>
</comment>
<gene>
    <name evidence="1" type="ORF">GCM10022277_12830</name>
</gene>
<sequence>MAVAYSIGMIELLASDSGLSLLGGVLVFVKRCKLSEVFSIVVSDSEFISV</sequence>
<accession>A0ABP7MB19</accession>
<organism evidence="1 2">
    <name type="scientific">Litoribacillus peritrichatus</name>
    <dbReference type="NCBI Taxonomy" id="718191"/>
    <lineage>
        <taxon>Bacteria</taxon>
        <taxon>Pseudomonadati</taxon>
        <taxon>Pseudomonadota</taxon>
        <taxon>Gammaproteobacteria</taxon>
        <taxon>Oceanospirillales</taxon>
        <taxon>Oceanospirillaceae</taxon>
        <taxon>Litoribacillus</taxon>
    </lineage>
</organism>